<feature type="chain" id="PRO_5040362373" evidence="2">
    <location>
        <begin position="16"/>
        <end position="126"/>
    </location>
</feature>
<dbReference type="AlphaFoldDB" id="A0A9P9DDB3"/>
<feature type="region of interest" description="Disordered" evidence="1">
    <location>
        <begin position="33"/>
        <end position="102"/>
    </location>
</feature>
<keyword evidence="2" id="KW-0732">Signal</keyword>
<comment type="caution">
    <text evidence="3">The sequence shown here is derived from an EMBL/GenBank/DDBJ whole genome shotgun (WGS) entry which is preliminary data.</text>
</comment>
<gene>
    <name evidence="3" type="ORF">B0J11DRAFT_583819</name>
</gene>
<evidence type="ECO:0000313" key="3">
    <source>
        <dbReference type="EMBL" id="KAH7117126.1"/>
    </source>
</evidence>
<feature type="compositionally biased region" description="Low complexity" evidence="1">
    <location>
        <begin position="53"/>
        <end position="75"/>
    </location>
</feature>
<protein>
    <submittedName>
        <fullName evidence="3">Uncharacterized protein</fullName>
    </submittedName>
</protein>
<evidence type="ECO:0000313" key="4">
    <source>
        <dbReference type="Proteomes" id="UP000700596"/>
    </source>
</evidence>
<dbReference type="Proteomes" id="UP000700596">
    <property type="component" value="Unassembled WGS sequence"/>
</dbReference>
<keyword evidence="4" id="KW-1185">Reference proteome</keyword>
<evidence type="ECO:0000256" key="2">
    <source>
        <dbReference type="SAM" id="SignalP"/>
    </source>
</evidence>
<evidence type="ECO:0000256" key="1">
    <source>
        <dbReference type="SAM" id="MobiDB-lite"/>
    </source>
</evidence>
<proteinExistence type="predicted"/>
<sequence length="126" mass="12143">MKFFAILAIAGTALAAGAYDTCSVVTVTKTVTLPQHTPSGPGKPGPTAPAPYPTSGAPYPSSKVSSKPSSAVKPYPTAPAPSGSGVPKPSGTGAYSPKPPQFTGAASGLKVGGALAGVGAVAAFFL</sequence>
<dbReference type="EMBL" id="JAGMWT010000014">
    <property type="protein sequence ID" value="KAH7117126.1"/>
    <property type="molecule type" value="Genomic_DNA"/>
</dbReference>
<organism evidence="3 4">
    <name type="scientific">Dendryphion nanum</name>
    <dbReference type="NCBI Taxonomy" id="256645"/>
    <lineage>
        <taxon>Eukaryota</taxon>
        <taxon>Fungi</taxon>
        <taxon>Dikarya</taxon>
        <taxon>Ascomycota</taxon>
        <taxon>Pezizomycotina</taxon>
        <taxon>Dothideomycetes</taxon>
        <taxon>Pleosporomycetidae</taxon>
        <taxon>Pleosporales</taxon>
        <taxon>Torulaceae</taxon>
        <taxon>Dendryphion</taxon>
    </lineage>
</organism>
<reference evidence="3" key="1">
    <citation type="journal article" date="2021" name="Nat. Commun.">
        <title>Genetic determinants of endophytism in the Arabidopsis root mycobiome.</title>
        <authorList>
            <person name="Mesny F."/>
            <person name="Miyauchi S."/>
            <person name="Thiergart T."/>
            <person name="Pickel B."/>
            <person name="Atanasova L."/>
            <person name="Karlsson M."/>
            <person name="Huettel B."/>
            <person name="Barry K.W."/>
            <person name="Haridas S."/>
            <person name="Chen C."/>
            <person name="Bauer D."/>
            <person name="Andreopoulos W."/>
            <person name="Pangilinan J."/>
            <person name="LaButti K."/>
            <person name="Riley R."/>
            <person name="Lipzen A."/>
            <person name="Clum A."/>
            <person name="Drula E."/>
            <person name="Henrissat B."/>
            <person name="Kohler A."/>
            <person name="Grigoriev I.V."/>
            <person name="Martin F.M."/>
            <person name="Hacquard S."/>
        </authorList>
    </citation>
    <scope>NUCLEOTIDE SEQUENCE</scope>
    <source>
        <strain evidence="3">MPI-CAGE-CH-0243</strain>
    </source>
</reference>
<feature type="compositionally biased region" description="Pro residues" evidence="1">
    <location>
        <begin position="41"/>
        <end position="52"/>
    </location>
</feature>
<name>A0A9P9DDB3_9PLEO</name>
<feature type="signal peptide" evidence="2">
    <location>
        <begin position="1"/>
        <end position="15"/>
    </location>
</feature>
<accession>A0A9P9DDB3</accession>